<dbReference type="AlphaFoldDB" id="A0A8S1EAC5"/>
<name>A0A8S1EAC5_9PELO</name>
<dbReference type="Gene3D" id="3.40.720.10">
    <property type="entry name" value="Alkaline Phosphatase, subunit A"/>
    <property type="match status" value="1"/>
</dbReference>
<dbReference type="EMBL" id="CADEPM010000001">
    <property type="protein sequence ID" value="CAB3397005.1"/>
    <property type="molecule type" value="Genomic_DNA"/>
</dbReference>
<dbReference type="GO" id="GO:0005615">
    <property type="term" value="C:extracellular space"/>
    <property type="evidence" value="ECO:0007669"/>
    <property type="project" value="TreeGrafter"/>
</dbReference>
<protein>
    <submittedName>
        <fullName evidence="1">Uncharacterized protein</fullName>
    </submittedName>
</protein>
<dbReference type="OrthoDB" id="413313at2759"/>
<accession>A0A8S1EAC5</accession>
<dbReference type="PANTHER" id="PTHR10974">
    <property type="entry name" value="FI08016P-RELATED"/>
    <property type="match status" value="1"/>
</dbReference>
<evidence type="ECO:0000313" key="2">
    <source>
        <dbReference type="Proteomes" id="UP000494206"/>
    </source>
</evidence>
<dbReference type="InterPro" id="IPR017850">
    <property type="entry name" value="Alkaline_phosphatase_core_sf"/>
</dbReference>
<keyword evidence="2" id="KW-1185">Reference proteome</keyword>
<sequence length="342" mass="39507">MGAVVFEAYNKVGDNSAVNMLPVLASELKESKDMTMFDSSGDVNIQKILPSTRQIDPDDIDFIWKSLPDNYVTSFNDDIMHTHRGLFHYPPNAFEMGFKEKPTRHYFRPFYVYIYKKLKDVARKCAYGRLLADMFIEPWVRFENIFAEIPHFSLNFISSLTHDDPNSLNLLDNDLHRKLSILNDNQRLNSTFLVIMGDHGNRIHAMSRYSFAGRAEERSPMLAIIPPSSFIEKFPNKMLNLYSNAQRFVSNYDLHETLLEILNLPSNPSTAREPIHQENLTSTFNSYILSQYLTCFDQNSAKCDAYDDLVMPNNYVQIGTRVKVSDNEVKRRKKKASEVSNN</sequence>
<dbReference type="PANTHER" id="PTHR10974:SF6">
    <property type="entry name" value="PROTEIN CBG19234"/>
    <property type="match status" value="1"/>
</dbReference>
<reference evidence="1 2" key="1">
    <citation type="submission" date="2020-04" db="EMBL/GenBank/DDBJ databases">
        <authorList>
            <person name="Laetsch R D."/>
            <person name="Stevens L."/>
            <person name="Kumar S."/>
            <person name="Blaxter L. M."/>
        </authorList>
    </citation>
    <scope>NUCLEOTIDE SEQUENCE [LARGE SCALE GENOMIC DNA]</scope>
</reference>
<comment type="caution">
    <text evidence="1">The sequence shown here is derived from an EMBL/GenBank/DDBJ whole genome shotgun (WGS) entry which is preliminary data.</text>
</comment>
<dbReference type="Pfam" id="PF02995">
    <property type="entry name" value="DUF229"/>
    <property type="match status" value="1"/>
</dbReference>
<evidence type="ECO:0000313" key="1">
    <source>
        <dbReference type="EMBL" id="CAB3397005.1"/>
    </source>
</evidence>
<dbReference type="Proteomes" id="UP000494206">
    <property type="component" value="Unassembled WGS sequence"/>
</dbReference>
<dbReference type="InterPro" id="IPR004245">
    <property type="entry name" value="DUF229"/>
</dbReference>
<gene>
    <name evidence="1" type="ORF">CBOVIS_LOCUS480</name>
</gene>
<proteinExistence type="predicted"/>
<dbReference type="SUPFAM" id="SSF53649">
    <property type="entry name" value="Alkaline phosphatase-like"/>
    <property type="match status" value="1"/>
</dbReference>
<organism evidence="1 2">
    <name type="scientific">Caenorhabditis bovis</name>
    <dbReference type="NCBI Taxonomy" id="2654633"/>
    <lineage>
        <taxon>Eukaryota</taxon>
        <taxon>Metazoa</taxon>
        <taxon>Ecdysozoa</taxon>
        <taxon>Nematoda</taxon>
        <taxon>Chromadorea</taxon>
        <taxon>Rhabditida</taxon>
        <taxon>Rhabditina</taxon>
        <taxon>Rhabditomorpha</taxon>
        <taxon>Rhabditoidea</taxon>
        <taxon>Rhabditidae</taxon>
        <taxon>Peloderinae</taxon>
        <taxon>Caenorhabditis</taxon>
    </lineage>
</organism>